<proteinExistence type="predicted"/>
<dbReference type="AlphaFoldDB" id="A0A173RQN9"/>
<name>A0A173RQN9_9FIRM</name>
<protein>
    <recommendedName>
        <fullName evidence="4">Transposase</fullName>
    </recommendedName>
</protein>
<gene>
    <name evidence="2" type="ORF">ERS852574_00797</name>
</gene>
<feature type="coiled-coil region" evidence="1">
    <location>
        <begin position="81"/>
        <end position="122"/>
    </location>
</feature>
<dbReference type="RefSeq" id="WP_055155868.1">
    <property type="nucleotide sequence ID" value="NZ_CYXR01000004.1"/>
</dbReference>
<sequence length="127" mass="15225">MNKYDMMIACNRKTSEEKINRAVTEIRQMLTDREKVTVPKLVKRTGLSRGFFYKNETVRKEMDRVLEQQAGMIDPKRYIGDIVMKNRIELLEQQVRELKREKEQLEKENIRLQKALNKKDLNLLKNL</sequence>
<organism evidence="2 3">
    <name type="scientific">Coprococcus comes</name>
    <dbReference type="NCBI Taxonomy" id="410072"/>
    <lineage>
        <taxon>Bacteria</taxon>
        <taxon>Bacillati</taxon>
        <taxon>Bacillota</taxon>
        <taxon>Clostridia</taxon>
        <taxon>Lachnospirales</taxon>
        <taxon>Lachnospiraceae</taxon>
        <taxon>Coprococcus</taxon>
    </lineage>
</organism>
<evidence type="ECO:0000256" key="1">
    <source>
        <dbReference type="SAM" id="Coils"/>
    </source>
</evidence>
<evidence type="ECO:0008006" key="4">
    <source>
        <dbReference type="Google" id="ProtNLM"/>
    </source>
</evidence>
<dbReference type="EMBL" id="CYXR01000004">
    <property type="protein sequence ID" value="CUM80251.1"/>
    <property type="molecule type" value="Genomic_DNA"/>
</dbReference>
<dbReference type="InterPro" id="IPR046229">
    <property type="entry name" value="TnpC-like"/>
</dbReference>
<reference evidence="2 3" key="1">
    <citation type="submission" date="2015-09" db="EMBL/GenBank/DDBJ databases">
        <authorList>
            <consortium name="Pathogen Informatics"/>
        </authorList>
    </citation>
    <scope>NUCLEOTIDE SEQUENCE [LARGE SCALE GENOMIC DNA]</scope>
    <source>
        <strain evidence="2 3">2789STDY5834962</strain>
    </source>
</reference>
<accession>A0A173RQN9</accession>
<dbReference type="Proteomes" id="UP000095727">
    <property type="component" value="Unassembled WGS sequence"/>
</dbReference>
<evidence type="ECO:0000313" key="2">
    <source>
        <dbReference type="EMBL" id="CUM80251.1"/>
    </source>
</evidence>
<dbReference type="Pfam" id="PF19776">
    <property type="entry name" value="DUF6262"/>
    <property type="match status" value="1"/>
</dbReference>
<evidence type="ECO:0000313" key="3">
    <source>
        <dbReference type="Proteomes" id="UP000095727"/>
    </source>
</evidence>
<keyword evidence="1" id="KW-0175">Coiled coil</keyword>